<protein>
    <submittedName>
        <fullName evidence="2">Acetyltransferase, gnat family</fullName>
    </submittedName>
</protein>
<evidence type="ECO:0000313" key="2">
    <source>
        <dbReference type="EMBL" id="EAY27744.1"/>
    </source>
</evidence>
<keyword evidence="2" id="KW-0808">Transferase</keyword>
<gene>
    <name evidence="2" type="ORF">M23134_03813</name>
</gene>
<keyword evidence="3" id="KW-1185">Reference proteome</keyword>
<dbReference type="RefSeq" id="WP_002699114.1">
    <property type="nucleotide sequence ID" value="NZ_AAWS01000021.1"/>
</dbReference>
<dbReference type="AlphaFoldDB" id="A1ZPK5"/>
<dbReference type="Proteomes" id="UP000004095">
    <property type="component" value="Unassembled WGS sequence"/>
</dbReference>
<reference evidence="2 3" key="1">
    <citation type="submission" date="2007-01" db="EMBL/GenBank/DDBJ databases">
        <authorList>
            <person name="Haygood M."/>
            <person name="Podell S."/>
            <person name="Anderson C."/>
            <person name="Hopkinson B."/>
            <person name="Roe K."/>
            <person name="Barbeau K."/>
            <person name="Gaasterland T."/>
            <person name="Ferriera S."/>
            <person name="Johnson J."/>
            <person name="Kravitz S."/>
            <person name="Beeson K."/>
            <person name="Sutton G."/>
            <person name="Rogers Y.-H."/>
            <person name="Friedman R."/>
            <person name="Frazier M."/>
            <person name="Venter J.C."/>
        </authorList>
    </citation>
    <scope>NUCLEOTIDE SEQUENCE [LARGE SCALE GENOMIC DNA]</scope>
    <source>
        <strain evidence="2 3">ATCC 23134</strain>
    </source>
</reference>
<dbReference type="GO" id="GO:0016747">
    <property type="term" value="F:acyltransferase activity, transferring groups other than amino-acyl groups"/>
    <property type="evidence" value="ECO:0007669"/>
    <property type="project" value="InterPro"/>
</dbReference>
<evidence type="ECO:0000313" key="3">
    <source>
        <dbReference type="Proteomes" id="UP000004095"/>
    </source>
</evidence>
<evidence type="ECO:0000259" key="1">
    <source>
        <dbReference type="PROSITE" id="PS51186"/>
    </source>
</evidence>
<dbReference type="CDD" id="cd04301">
    <property type="entry name" value="NAT_SF"/>
    <property type="match status" value="1"/>
</dbReference>
<dbReference type="InterPro" id="IPR000182">
    <property type="entry name" value="GNAT_dom"/>
</dbReference>
<comment type="caution">
    <text evidence="2">The sequence shown here is derived from an EMBL/GenBank/DDBJ whole genome shotgun (WGS) entry which is preliminary data.</text>
</comment>
<dbReference type="PROSITE" id="PS51186">
    <property type="entry name" value="GNAT"/>
    <property type="match status" value="1"/>
</dbReference>
<name>A1ZPK5_MICM2</name>
<sequence length="165" mass="19207">MIKLEQAKTREDFETIEQIAHIVMPEAYKQIVKPNHLRSFLYSYQTVEAITRQINEENYTYYLLSFQGKVGGYLGIQFHAEHIHLSKIYVLKEFRGKKLAKTALGFIDQIAREKGVNFIDLFVHIKNTGSIEVYKKLGYAIVETLDNDYGDGYIEKEYKMVKTLA</sequence>
<feature type="domain" description="N-acetyltransferase" evidence="1">
    <location>
        <begin position="2"/>
        <end position="165"/>
    </location>
</feature>
<proteinExistence type="predicted"/>
<dbReference type="eggNOG" id="COG0456">
    <property type="taxonomic scope" value="Bacteria"/>
</dbReference>
<dbReference type="Pfam" id="PF00583">
    <property type="entry name" value="Acetyltransf_1"/>
    <property type="match status" value="1"/>
</dbReference>
<dbReference type="EMBL" id="AAWS01000021">
    <property type="protein sequence ID" value="EAY27744.1"/>
    <property type="molecule type" value="Genomic_DNA"/>
</dbReference>
<dbReference type="OrthoDB" id="9800604at2"/>
<dbReference type="SUPFAM" id="SSF55729">
    <property type="entry name" value="Acyl-CoA N-acyltransferases (Nat)"/>
    <property type="match status" value="1"/>
</dbReference>
<dbReference type="Gene3D" id="3.40.630.30">
    <property type="match status" value="1"/>
</dbReference>
<organism evidence="2 3">
    <name type="scientific">Microscilla marina ATCC 23134</name>
    <dbReference type="NCBI Taxonomy" id="313606"/>
    <lineage>
        <taxon>Bacteria</taxon>
        <taxon>Pseudomonadati</taxon>
        <taxon>Bacteroidota</taxon>
        <taxon>Cytophagia</taxon>
        <taxon>Cytophagales</taxon>
        <taxon>Microscillaceae</taxon>
        <taxon>Microscilla</taxon>
    </lineage>
</organism>
<dbReference type="InterPro" id="IPR016181">
    <property type="entry name" value="Acyl_CoA_acyltransferase"/>
</dbReference>
<accession>A1ZPK5</accession>